<reference evidence="6 7" key="1">
    <citation type="journal article" date="2019" name="Int. J. Syst. Evol. Microbiol.">
        <title>The Global Catalogue of Microorganisms (GCM) 10K type strain sequencing project: providing services to taxonomists for standard genome sequencing and annotation.</title>
        <authorList>
            <consortium name="The Broad Institute Genomics Platform"/>
            <consortium name="The Broad Institute Genome Sequencing Center for Infectious Disease"/>
            <person name="Wu L."/>
            <person name="Ma J."/>
        </authorList>
    </citation>
    <scope>NUCLEOTIDE SEQUENCE [LARGE SCALE GENOMIC DNA]</scope>
    <source>
        <strain evidence="6 7">JCM 13008</strain>
    </source>
</reference>
<dbReference type="Gene3D" id="3.40.50.1100">
    <property type="match status" value="2"/>
</dbReference>
<evidence type="ECO:0000256" key="1">
    <source>
        <dbReference type="ARBA" id="ARBA00001933"/>
    </source>
</evidence>
<organism evidence="6 7">
    <name type="scientific">Nocardioides dubius</name>
    <dbReference type="NCBI Taxonomy" id="317019"/>
    <lineage>
        <taxon>Bacteria</taxon>
        <taxon>Bacillati</taxon>
        <taxon>Actinomycetota</taxon>
        <taxon>Actinomycetes</taxon>
        <taxon>Propionibacteriales</taxon>
        <taxon>Nocardioidaceae</taxon>
        <taxon>Nocardioides</taxon>
    </lineage>
</organism>
<dbReference type="PANTHER" id="PTHR43780">
    <property type="entry name" value="1-AMINOCYCLOPROPANE-1-CARBOXYLATE DEAMINASE-RELATED"/>
    <property type="match status" value="1"/>
</dbReference>
<dbReference type="InterPro" id="IPR027278">
    <property type="entry name" value="ACCD_DCysDesulf"/>
</dbReference>
<protein>
    <submittedName>
        <fullName evidence="6">Pyridoxal-phosphate dependent enzyme</fullName>
    </submittedName>
</protein>
<comment type="caution">
    <text evidence="6">The sequence shown here is derived from an EMBL/GenBank/DDBJ whole genome shotgun (WGS) entry which is preliminary data.</text>
</comment>
<keyword evidence="3" id="KW-0663">Pyridoxal phosphate</keyword>
<dbReference type="SUPFAM" id="SSF53686">
    <property type="entry name" value="Tryptophan synthase beta subunit-like PLP-dependent enzymes"/>
    <property type="match status" value="1"/>
</dbReference>
<evidence type="ECO:0000256" key="4">
    <source>
        <dbReference type="SAM" id="MobiDB-lite"/>
    </source>
</evidence>
<name>A0ABN1U367_9ACTN</name>
<evidence type="ECO:0000259" key="5">
    <source>
        <dbReference type="Pfam" id="PF00291"/>
    </source>
</evidence>
<sequence>MPSSPAAPSQLHRRWPGLDLTRRPLGTAPTRVEQVDIPGVADGLWVKRDDEFGDGPWGGNKVRKLEWIIPEAQRRGVRTLFTVGGIGTHWGLACARYADQGGLRTVLGLVDQPVDDHVREQWERLVASEAVIHRFRSPRQLRLAAPWLLARACDRSGLRLTPPWYLPAGGSNPVGTLAYVETALEIAAQVEAGELPEPATVVVPIGSGGTTAGLTLGLRIAGLRSRVLGVVVNDSFPLDAAVMARLANRTGELLRSRGASGVPTIAAGDLDTRDDWLGATYGDPTPASVAAVAAAARVGLDLEPVYTGKALAAVADLGASLPGPVLWLHTHGPR</sequence>
<gene>
    <name evidence="6" type="ORF">GCM10009668_41700</name>
</gene>
<dbReference type="PIRSF" id="PIRSF006278">
    <property type="entry name" value="ACCD_DCysDesulf"/>
    <property type="match status" value="1"/>
</dbReference>
<evidence type="ECO:0000313" key="6">
    <source>
        <dbReference type="EMBL" id="GAA1114761.1"/>
    </source>
</evidence>
<evidence type="ECO:0000256" key="2">
    <source>
        <dbReference type="ARBA" id="ARBA00008639"/>
    </source>
</evidence>
<keyword evidence="7" id="KW-1185">Reference proteome</keyword>
<evidence type="ECO:0000256" key="3">
    <source>
        <dbReference type="ARBA" id="ARBA00022898"/>
    </source>
</evidence>
<dbReference type="Pfam" id="PF00291">
    <property type="entry name" value="PALP"/>
    <property type="match status" value="1"/>
</dbReference>
<feature type="region of interest" description="Disordered" evidence="4">
    <location>
        <begin position="1"/>
        <end position="23"/>
    </location>
</feature>
<dbReference type="EMBL" id="BAAALG010000018">
    <property type="protein sequence ID" value="GAA1114761.1"/>
    <property type="molecule type" value="Genomic_DNA"/>
</dbReference>
<dbReference type="InterPro" id="IPR001926">
    <property type="entry name" value="TrpB-like_PALP"/>
</dbReference>
<dbReference type="InterPro" id="IPR036052">
    <property type="entry name" value="TrpB-like_PALP_sf"/>
</dbReference>
<dbReference type="RefSeq" id="WP_343996862.1">
    <property type="nucleotide sequence ID" value="NZ_BAAALG010000018.1"/>
</dbReference>
<accession>A0ABN1U367</accession>
<feature type="domain" description="Tryptophan synthase beta chain-like PALP" evidence="5">
    <location>
        <begin position="40"/>
        <end position="328"/>
    </location>
</feature>
<dbReference type="Proteomes" id="UP001501581">
    <property type="component" value="Unassembled WGS sequence"/>
</dbReference>
<proteinExistence type="inferred from homology"/>
<comment type="similarity">
    <text evidence="2">Belongs to the ACC deaminase/D-cysteine desulfhydrase family.</text>
</comment>
<dbReference type="PANTHER" id="PTHR43780:SF2">
    <property type="entry name" value="1-AMINOCYCLOPROPANE-1-CARBOXYLATE DEAMINASE-RELATED"/>
    <property type="match status" value="1"/>
</dbReference>
<evidence type="ECO:0000313" key="7">
    <source>
        <dbReference type="Proteomes" id="UP001501581"/>
    </source>
</evidence>
<comment type="cofactor">
    <cofactor evidence="1">
        <name>pyridoxal 5'-phosphate</name>
        <dbReference type="ChEBI" id="CHEBI:597326"/>
    </cofactor>
</comment>